<dbReference type="InterPro" id="IPR033464">
    <property type="entry name" value="CSN8_PSD8_EIF3K"/>
</dbReference>
<dbReference type="Pfam" id="PF10075">
    <property type="entry name" value="CSN8_PSD8_EIF3K"/>
    <property type="match status" value="1"/>
</dbReference>
<dbReference type="PANTHER" id="PTHR13339:SF0">
    <property type="entry name" value="COP9 SIGNALOSOME COMPLEX SUBUNIT 8"/>
    <property type="match status" value="1"/>
</dbReference>
<evidence type="ECO:0000313" key="8">
    <source>
        <dbReference type="Proteomes" id="UP000639338"/>
    </source>
</evidence>
<sequence length="171" mass="19533">MVLFEVDELVKDLEKAELEAENCIATPEIYSQLLAVYLYQNEFVKSSCSELSQIWIVGQRMWQRDWTAVHTALNNEWSEQVANIMLALKENVRERAMSLISEAYSSVNLTVLASMTGLSLDESRQIVLDHGWTIDDTTVLPCKVDKDLPSRDALTEDQLNKLTQFVSFLEN</sequence>
<dbReference type="InterPro" id="IPR033205">
    <property type="entry name" value="COP9_CSN8"/>
</dbReference>
<comment type="subcellular location">
    <subcellularLocation>
        <location evidence="2">Cytoplasm</location>
    </subcellularLocation>
    <subcellularLocation>
        <location evidence="1">Nucleus</location>
    </subcellularLocation>
</comment>
<dbReference type="Proteomes" id="UP000639338">
    <property type="component" value="Unassembled WGS sequence"/>
</dbReference>
<dbReference type="GO" id="GO:0010387">
    <property type="term" value="P:COP9 signalosome assembly"/>
    <property type="evidence" value="ECO:0007669"/>
    <property type="project" value="InterPro"/>
</dbReference>
<dbReference type="GO" id="GO:0008180">
    <property type="term" value="C:COP9 signalosome"/>
    <property type="evidence" value="ECO:0007669"/>
    <property type="project" value="UniProtKB-KW"/>
</dbReference>
<reference evidence="7 8" key="1">
    <citation type="submission" date="2020-08" db="EMBL/GenBank/DDBJ databases">
        <title>Aphidius gifuensis genome sequencing and assembly.</title>
        <authorList>
            <person name="Du Z."/>
        </authorList>
    </citation>
    <scope>NUCLEOTIDE SEQUENCE [LARGE SCALE GENOMIC DNA]</scope>
    <source>
        <strain evidence="7">YNYX2018</strain>
        <tissue evidence="7">Adults</tissue>
    </source>
</reference>
<evidence type="ECO:0000259" key="6">
    <source>
        <dbReference type="Pfam" id="PF10075"/>
    </source>
</evidence>
<evidence type="ECO:0000256" key="5">
    <source>
        <dbReference type="ARBA" id="ARBA00023242"/>
    </source>
</evidence>
<keyword evidence="3" id="KW-0963">Cytoplasm</keyword>
<evidence type="ECO:0000256" key="1">
    <source>
        <dbReference type="ARBA" id="ARBA00004123"/>
    </source>
</evidence>
<keyword evidence="8" id="KW-1185">Reference proteome</keyword>
<keyword evidence="4" id="KW-0736">Signalosome</keyword>
<dbReference type="EMBL" id="JACMRX010000001">
    <property type="protein sequence ID" value="KAF7996565.1"/>
    <property type="molecule type" value="Genomic_DNA"/>
</dbReference>
<keyword evidence="5" id="KW-0539">Nucleus</keyword>
<evidence type="ECO:0000313" key="7">
    <source>
        <dbReference type="EMBL" id="KAF7996565.1"/>
    </source>
</evidence>
<dbReference type="AlphaFoldDB" id="A0A834Y260"/>
<accession>A0A834Y260</accession>
<name>A0A834Y260_APHGI</name>
<gene>
    <name evidence="7" type="ORF">HCN44_002211</name>
</gene>
<dbReference type="Gene3D" id="1.25.40.990">
    <property type="match status" value="1"/>
</dbReference>
<dbReference type="OrthoDB" id="5351233at2759"/>
<evidence type="ECO:0000256" key="2">
    <source>
        <dbReference type="ARBA" id="ARBA00004496"/>
    </source>
</evidence>
<organism evidence="7 8">
    <name type="scientific">Aphidius gifuensis</name>
    <name type="common">Parasitoid wasp</name>
    <dbReference type="NCBI Taxonomy" id="684658"/>
    <lineage>
        <taxon>Eukaryota</taxon>
        <taxon>Metazoa</taxon>
        <taxon>Ecdysozoa</taxon>
        <taxon>Arthropoda</taxon>
        <taxon>Hexapoda</taxon>
        <taxon>Insecta</taxon>
        <taxon>Pterygota</taxon>
        <taxon>Neoptera</taxon>
        <taxon>Endopterygota</taxon>
        <taxon>Hymenoptera</taxon>
        <taxon>Apocrita</taxon>
        <taxon>Ichneumonoidea</taxon>
        <taxon>Braconidae</taxon>
        <taxon>Aphidiinae</taxon>
        <taxon>Aphidius</taxon>
    </lineage>
</organism>
<protein>
    <recommendedName>
        <fullName evidence="6">CSN8/PSMD8/EIF3K domain-containing protein</fullName>
    </recommendedName>
</protein>
<dbReference type="PANTHER" id="PTHR13339">
    <property type="entry name" value="COP9 SIGNALOSOME COMPLEX SUBUNIT 8"/>
    <property type="match status" value="1"/>
</dbReference>
<evidence type="ECO:0000256" key="4">
    <source>
        <dbReference type="ARBA" id="ARBA00022790"/>
    </source>
</evidence>
<dbReference type="GO" id="GO:0000338">
    <property type="term" value="P:protein deneddylation"/>
    <property type="evidence" value="ECO:0007669"/>
    <property type="project" value="InterPro"/>
</dbReference>
<evidence type="ECO:0000256" key="3">
    <source>
        <dbReference type="ARBA" id="ARBA00022490"/>
    </source>
</evidence>
<proteinExistence type="predicted"/>
<dbReference type="GO" id="GO:0005737">
    <property type="term" value="C:cytoplasm"/>
    <property type="evidence" value="ECO:0007669"/>
    <property type="project" value="UniProtKB-SubCell"/>
</dbReference>
<feature type="domain" description="CSN8/PSMD8/EIF3K" evidence="6">
    <location>
        <begin position="44"/>
        <end position="141"/>
    </location>
</feature>
<comment type="caution">
    <text evidence="7">The sequence shown here is derived from an EMBL/GenBank/DDBJ whole genome shotgun (WGS) entry which is preliminary data.</text>
</comment>